<accession>A0ABN0XF97</accession>
<name>A0ABN0XF97_9ACTN</name>
<dbReference type="Pfam" id="PF19956">
    <property type="entry name" value="EAD2"/>
    <property type="match status" value="1"/>
</dbReference>
<evidence type="ECO:0000313" key="5">
    <source>
        <dbReference type="Proteomes" id="UP001501822"/>
    </source>
</evidence>
<evidence type="ECO:0000259" key="2">
    <source>
        <dbReference type="Pfam" id="PF19956"/>
    </source>
</evidence>
<sequence>MAAERLDVTGVDVPRIAEALVSIPVLLDRSYRDAMVDHIGRELDGPLDVRDSDYPKIHLYNVVAACADRPGALKAMVRFLDFVAKELPGTALVRRLVSPVEEVLPAADCTAVRRLLEGRTIPQLTRIFYIACGGTQTPPGHLHDAWEAFSILLDANARPDGTPPHLLFATLFAQAPEAKGVAEDLRAWIAHQTELLRAVGAEEAADSLQALRDDRRWPAAGLPLHLIVMIEPSLTEGPGKYVITHWRQCHPAEWRPEPAGTVEGCGGDDIRDRVADLIQEAVSDWASRFNDPLTIEFVLPFELINLDVDQWFRDPLDDQSIPIGAEFEVVVRSRDRLSKTSWHHAWRRRSRMLADPSHDCRIHPTPPEFNGDARKLRAYLDQAAAVACILDSSPEVDPGRSQLRTALHAGLPVVLWCRDSDSTADFGAAIGAINARRLPPEIKRLRQDAIIAEGATSAYGLHISLLWDDHGHFLDVDGPIQPP</sequence>
<reference evidence="4 5" key="1">
    <citation type="journal article" date="2019" name="Int. J. Syst. Evol. Microbiol.">
        <title>The Global Catalogue of Microorganisms (GCM) 10K type strain sequencing project: providing services to taxonomists for standard genome sequencing and annotation.</title>
        <authorList>
            <consortium name="The Broad Institute Genomics Platform"/>
            <consortium name="The Broad Institute Genome Sequencing Center for Infectious Disease"/>
            <person name="Wu L."/>
            <person name="Ma J."/>
        </authorList>
    </citation>
    <scope>NUCLEOTIDE SEQUENCE [LARGE SCALE GENOMIC DNA]</scope>
    <source>
        <strain evidence="4 5">JCM 3146</strain>
    </source>
</reference>
<dbReference type="InterPro" id="IPR045555">
    <property type="entry name" value="VMAP-M0"/>
</dbReference>
<dbReference type="EMBL" id="BAAABM010000056">
    <property type="protein sequence ID" value="GAA0362723.1"/>
    <property type="molecule type" value="Genomic_DNA"/>
</dbReference>
<proteinExistence type="predicted"/>
<gene>
    <name evidence="4" type="ORF">GCM10010151_60960</name>
</gene>
<feature type="domain" description="Effector-associated" evidence="2">
    <location>
        <begin position="18"/>
        <end position="97"/>
    </location>
</feature>
<organism evidence="4 5">
    <name type="scientific">Actinoallomurus spadix</name>
    <dbReference type="NCBI Taxonomy" id="79912"/>
    <lineage>
        <taxon>Bacteria</taxon>
        <taxon>Bacillati</taxon>
        <taxon>Actinomycetota</taxon>
        <taxon>Actinomycetes</taxon>
        <taxon>Streptosporangiales</taxon>
        <taxon>Thermomonosporaceae</taxon>
        <taxon>Actinoallomurus</taxon>
    </lineage>
</organism>
<dbReference type="InterPro" id="IPR045450">
    <property type="entry name" value="VMAP_C"/>
</dbReference>
<protein>
    <submittedName>
        <fullName evidence="4">Uncharacterized protein</fullName>
    </submittedName>
</protein>
<feature type="domain" description="vWA-MoxR associated protein middle region 0" evidence="1">
    <location>
        <begin position="104"/>
        <end position="197"/>
    </location>
</feature>
<dbReference type="Pfam" id="PF19916">
    <property type="entry name" value="VMAP-M0"/>
    <property type="match status" value="1"/>
</dbReference>
<feature type="domain" description="vWA-MoxR associated protein C-terminal" evidence="3">
    <location>
        <begin position="240"/>
        <end position="469"/>
    </location>
</feature>
<evidence type="ECO:0000313" key="4">
    <source>
        <dbReference type="EMBL" id="GAA0362723.1"/>
    </source>
</evidence>
<dbReference type="Proteomes" id="UP001501822">
    <property type="component" value="Unassembled WGS sequence"/>
</dbReference>
<evidence type="ECO:0000259" key="1">
    <source>
        <dbReference type="Pfam" id="PF19916"/>
    </source>
</evidence>
<dbReference type="RefSeq" id="WP_252806197.1">
    <property type="nucleotide sequence ID" value="NZ_BAAABM010000056.1"/>
</dbReference>
<dbReference type="InterPro" id="IPR045431">
    <property type="entry name" value="EAD2"/>
</dbReference>
<dbReference type="Pfam" id="PF20028">
    <property type="entry name" value="VMAP-C"/>
    <property type="match status" value="1"/>
</dbReference>
<comment type="caution">
    <text evidence="4">The sequence shown here is derived from an EMBL/GenBank/DDBJ whole genome shotgun (WGS) entry which is preliminary data.</text>
</comment>
<keyword evidence="5" id="KW-1185">Reference proteome</keyword>
<evidence type="ECO:0000259" key="3">
    <source>
        <dbReference type="Pfam" id="PF20028"/>
    </source>
</evidence>